<dbReference type="InterPro" id="IPR012337">
    <property type="entry name" value="RNaseH-like_sf"/>
</dbReference>
<keyword evidence="3" id="KW-0540">Nuclease</keyword>
<evidence type="ECO:0000256" key="12">
    <source>
        <dbReference type="SAM" id="Phobius"/>
    </source>
</evidence>
<dbReference type="STRING" id="6669.E9G9D5"/>
<dbReference type="GO" id="GO:0006281">
    <property type="term" value="P:DNA repair"/>
    <property type="evidence" value="ECO:0007669"/>
    <property type="project" value="UniProtKB-KW"/>
</dbReference>
<accession>E9G9D5</accession>
<evidence type="ECO:0000256" key="1">
    <source>
        <dbReference type="ARBA" id="ARBA00009518"/>
    </source>
</evidence>
<dbReference type="GO" id="GO:0046872">
    <property type="term" value="F:metal ion binding"/>
    <property type="evidence" value="ECO:0007669"/>
    <property type="project" value="UniProtKB-KW"/>
</dbReference>
<dbReference type="GO" id="GO:0008821">
    <property type="term" value="F:crossover junction DNA endonuclease activity"/>
    <property type="evidence" value="ECO:0007669"/>
    <property type="project" value="InterPro"/>
</dbReference>
<dbReference type="FunFam" id="3.30.420.10:FF:000002">
    <property type="entry name" value="Crossover junction endodeoxyribonuclease RuvC"/>
    <property type="match status" value="1"/>
</dbReference>
<dbReference type="SUPFAM" id="SSF53098">
    <property type="entry name" value="Ribonuclease H-like"/>
    <property type="match status" value="1"/>
</dbReference>
<dbReference type="InterPro" id="IPR020563">
    <property type="entry name" value="X-over_junc_endoDNase_Mg_BS"/>
</dbReference>
<feature type="transmembrane region" description="Helical" evidence="12">
    <location>
        <begin position="85"/>
        <end position="106"/>
    </location>
</feature>
<dbReference type="HAMAP" id="MF_00034">
    <property type="entry name" value="RuvC"/>
    <property type="match status" value="1"/>
</dbReference>
<dbReference type="GO" id="GO:0006310">
    <property type="term" value="P:DNA recombination"/>
    <property type="evidence" value="ECO:0007669"/>
    <property type="project" value="UniProtKB-KW"/>
</dbReference>
<evidence type="ECO:0000256" key="4">
    <source>
        <dbReference type="ARBA" id="ARBA00022723"/>
    </source>
</evidence>
<keyword evidence="6" id="KW-0227">DNA damage</keyword>
<keyword evidence="11" id="KW-0234">DNA repair</keyword>
<dbReference type="PANTHER" id="PTHR30194">
    <property type="entry name" value="CROSSOVER JUNCTION ENDODEOXYRIBONUCLEASE RUVC"/>
    <property type="match status" value="1"/>
</dbReference>
<dbReference type="Pfam" id="PF02075">
    <property type="entry name" value="RuvC"/>
    <property type="match status" value="1"/>
</dbReference>
<evidence type="ECO:0000256" key="8">
    <source>
        <dbReference type="ARBA" id="ARBA00022842"/>
    </source>
</evidence>
<keyword evidence="9" id="KW-0238">DNA-binding</keyword>
<sequence>MKPMIVLGLDPGLRTTGWGSVFLKDKEVIYQPSGLIKTPEKCPTPERLAYLFQALTTIIREYCPEEVSVEEVFVNKNPKSSLKLALARGVVLCAPAVIGLPVFSYAPNYMKKALSGYGHADKNQIGWAVQQILKLKTPPQKDAADALGLAICHSYAKSTPQCSFD</sequence>
<dbReference type="HOGENOM" id="CLU_091257_1_0_1"/>
<keyword evidence="12" id="KW-1133">Transmembrane helix</keyword>
<keyword evidence="8" id="KW-0460">Magnesium</keyword>
<dbReference type="OrthoDB" id="10611354at2759"/>
<dbReference type="KEGG" id="dpx:DAPPUDRAFT_239450"/>
<dbReference type="EMBL" id="GL732536">
    <property type="protein sequence ID" value="EFX83897.1"/>
    <property type="molecule type" value="Genomic_DNA"/>
</dbReference>
<organism evidence="13 14">
    <name type="scientific">Daphnia pulex</name>
    <name type="common">Water flea</name>
    <dbReference type="NCBI Taxonomy" id="6669"/>
    <lineage>
        <taxon>Eukaryota</taxon>
        <taxon>Metazoa</taxon>
        <taxon>Ecdysozoa</taxon>
        <taxon>Arthropoda</taxon>
        <taxon>Crustacea</taxon>
        <taxon>Branchiopoda</taxon>
        <taxon>Diplostraca</taxon>
        <taxon>Cladocera</taxon>
        <taxon>Anomopoda</taxon>
        <taxon>Daphniidae</taxon>
        <taxon>Daphnia</taxon>
    </lineage>
</organism>
<evidence type="ECO:0000256" key="10">
    <source>
        <dbReference type="ARBA" id="ARBA00023172"/>
    </source>
</evidence>
<keyword evidence="2" id="KW-0963">Cytoplasm</keyword>
<keyword evidence="7" id="KW-0378">Hydrolase</keyword>
<gene>
    <name evidence="13" type="ORF">DAPPUDRAFT_239450</name>
</gene>
<protein>
    <submittedName>
        <fullName evidence="13">Uncharacterized protein</fullName>
    </submittedName>
</protein>
<reference evidence="13 14" key="1">
    <citation type="journal article" date="2011" name="Science">
        <title>The ecoresponsive genome of Daphnia pulex.</title>
        <authorList>
            <person name="Colbourne J.K."/>
            <person name="Pfrender M.E."/>
            <person name="Gilbert D."/>
            <person name="Thomas W.K."/>
            <person name="Tucker A."/>
            <person name="Oakley T.H."/>
            <person name="Tokishita S."/>
            <person name="Aerts A."/>
            <person name="Arnold G.J."/>
            <person name="Basu M.K."/>
            <person name="Bauer D.J."/>
            <person name="Caceres C.E."/>
            <person name="Carmel L."/>
            <person name="Casola C."/>
            <person name="Choi J.H."/>
            <person name="Detter J.C."/>
            <person name="Dong Q."/>
            <person name="Dusheyko S."/>
            <person name="Eads B.D."/>
            <person name="Frohlich T."/>
            <person name="Geiler-Samerotte K.A."/>
            <person name="Gerlach D."/>
            <person name="Hatcher P."/>
            <person name="Jogdeo S."/>
            <person name="Krijgsveld J."/>
            <person name="Kriventseva E.V."/>
            <person name="Kultz D."/>
            <person name="Laforsch C."/>
            <person name="Lindquist E."/>
            <person name="Lopez J."/>
            <person name="Manak J.R."/>
            <person name="Muller J."/>
            <person name="Pangilinan J."/>
            <person name="Patwardhan R.P."/>
            <person name="Pitluck S."/>
            <person name="Pritham E.J."/>
            <person name="Rechtsteiner A."/>
            <person name="Rho M."/>
            <person name="Rogozin I.B."/>
            <person name="Sakarya O."/>
            <person name="Salamov A."/>
            <person name="Schaack S."/>
            <person name="Shapiro H."/>
            <person name="Shiga Y."/>
            <person name="Skalitzky C."/>
            <person name="Smith Z."/>
            <person name="Souvorov A."/>
            <person name="Sung W."/>
            <person name="Tang Z."/>
            <person name="Tsuchiya D."/>
            <person name="Tu H."/>
            <person name="Vos H."/>
            <person name="Wang M."/>
            <person name="Wolf Y.I."/>
            <person name="Yamagata H."/>
            <person name="Yamada T."/>
            <person name="Ye Y."/>
            <person name="Shaw J.R."/>
            <person name="Andrews J."/>
            <person name="Crease T.J."/>
            <person name="Tang H."/>
            <person name="Lucas S.M."/>
            <person name="Robertson H.M."/>
            <person name="Bork P."/>
            <person name="Koonin E.V."/>
            <person name="Zdobnov E.M."/>
            <person name="Grigoriev I.V."/>
            <person name="Lynch M."/>
            <person name="Boore J.L."/>
        </authorList>
    </citation>
    <scope>NUCLEOTIDE SEQUENCE [LARGE SCALE GENOMIC DNA]</scope>
</reference>
<evidence type="ECO:0000256" key="7">
    <source>
        <dbReference type="ARBA" id="ARBA00022801"/>
    </source>
</evidence>
<evidence type="ECO:0000256" key="3">
    <source>
        <dbReference type="ARBA" id="ARBA00022722"/>
    </source>
</evidence>
<dbReference type="InterPro" id="IPR002176">
    <property type="entry name" value="X-over_junc_endoDNase_RuvC"/>
</dbReference>
<evidence type="ECO:0000256" key="9">
    <source>
        <dbReference type="ARBA" id="ARBA00023125"/>
    </source>
</evidence>
<dbReference type="CDD" id="cd16962">
    <property type="entry name" value="RuvC"/>
    <property type="match status" value="1"/>
</dbReference>
<keyword evidence="14" id="KW-1185">Reference proteome</keyword>
<dbReference type="Gene3D" id="3.30.420.10">
    <property type="entry name" value="Ribonuclease H-like superfamily/Ribonuclease H"/>
    <property type="match status" value="1"/>
</dbReference>
<comment type="similarity">
    <text evidence="1">Belongs to the RuvC family.</text>
</comment>
<evidence type="ECO:0000256" key="11">
    <source>
        <dbReference type="ARBA" id="ARBA00023204"/>
    </source>
</evidence>
<evidence type="ECO:0000313" key="14">
    <source>
        <dbReference type="Proteomes" id="UP000000305"/>
    </source>
</evidence>
<keyword evidence="12" id="KW-0812">Transmembrane</keyword>
<dbReference type="eggNOG" id="ENOG502S62Y">
    <property type="taxonomic scope" value="Eukaryota"/>
</dbReference>
<dbReference type="OMA" id="AICHIWR"/>
<evidence type="ECO:0000313" key="13">
    <source>
        <dbReference type="EMBL" id="EFX83897.1"/>
    </source>
</evidence>
<dbReference type="InterPro" id="IPR036397">
    <property type="entry name" value="RNaseH_sf"/>
</dbReference>
<keyword evidence="4" id="KW-0479">Metal-binding</keyword>
<dbReference type="PROSITE" id="PS01321">
    <property type="entry name" value="RUVC"/>
    <property type="match status" value="1"/>
</dbReference>
<evidence type="ECO:0000256" key="2">
    <source>
        <dbReference type="ARBA" id="ARBA00022490"/>
    </source>
</evidence>
<dbReference type="PANTHER" id="PTHR30194:SF3">
    <property type="entry name" value="CROSSOVER JUNCTION ENDODEOXYRIBONUCLEASE RUVC"/>
    <property type="match status" value="1"/>
</dbReference>
<dbReference type="PRINTS" id="PR00696">
    <property type="entry name" value="RSOLVASERUVC"/>
</dbReference>
<keyword evidence="12" id="KW-0472">Membrane</keyword>
<keyword evidence="10" id="KW-0233">DNA recombination</keyword>
<proteinExistence type="inferred from homology"/>
<dbReference type="AlphaFoldDB" id="E9G9D5"/>
<dbReference type="GO" id="GO:0003677">
    <property type="term" value="F:DNA binding"/>
    <property type="evidence" value="ECO:0007669"/>
    <property type="project" value="UniProtKB-KW"/>
</dbReference>
<keyword evidence="5" id="KW-0255">Endonuclease</keyword>
<dbReference type="InParanoid" id="E9G9D5"/>
<dbReference type="Proteomes" id="UP000000305">
    <property type="component" value="Unassembled WGS sequence"/>
</dbReference>
<name>E9G9D5_DAPPU</name>
<dbReference type="NCBIfam" id="TIGR00228">
    <property type="entry name" value="ruvC"/>
    <property type="match status" value="1"/>
</dbReference>
<evidence type="ECO:0000256" key="6">
    <source>
        <dbReference type="ARBA" id="ARBA00022763"/>
    </source>
</evidence>
<evidence type="ECO:0000256" key="5">
    <source>
        <dbReference type="ARBA" id="ARBA00022759"/>
    </source>
</evidence>